<evidence type="ECO:0000256" key="1">
    <source>
        <dbReference type="SAM" id="MobiDB-lite"/>
    </source>
</evidence>
<reference evidence="2" key="1">
    <citation type="submission" date="2020-12" db="EMBL/GenBank/DDBJ databases">
        <title>WGS assembly of Carya illinoinensis cv. Pawnee.</title>
        <authorList>
            <person name="Platts A."/>
            <person name="Shu S."/>
            <person name="Wright S."/>
            <person name="Barry K."/>
            <person name="Edger P."/>
            <person name="Pires J.C."/>
            <person name="Schmutz J."/>
        </authorList>
    </citation>
    <scope>NUCLEOTIDE SEQUENCE</scope>
    <source>
        <tissue evidence="2">Leaf</tissue>
    </source>
</reference>
<protein>
    <submittedName>
        <fullName evidence="2">Uncharacterized protein</fullName>
    </submittedName>
</protein>
<keyword evidence="3" id="KW-1185">Reference proteome</keyword>
<name>A0A8T1N940_CARIL</name>
<dbReference type="AlphaFoldDB" id="A0A8T1N940"/>
<proteinExistence type="predicted"/>
<sequence>MKQVNGTRSKNKSRSTSPSGRTAPSTHFHSGALPQRLTFRKSMGAPICKLTAEVEEPMVSCPPRLILGILRDFFFYQGGSGYAKSIMFQRLK</sequence>
<feature type="compositionally biased region" description="Polar residues" evidence="1">
    <location>
        <begin position="1"/>
        <end position="28"/>
    </location>
</feature>
<organism evidence="2 3">
    <name type="scientific">Carya illinoinensis</name>
    <name type="common">Pecan</name>
    <dbReference type="NCBI Taxonomy" id="32201"/>
    <lineage>
        <taxon>Eukaryota</taxon>
        <taxon>Viridiplantae</taxon>
        <taxon>Streptophyta</taxon>
        <taxon>Embryophyta</taxon>
        <taxon>Tracheophyta</taxon>
        <taxon>Spermatophyta</taxon>
        <taxon>Magnoliopsida</taxon>
        <taxon>eudicotyledons</taxon>
        <taxon>Gunneridae</taxon>
        <taxon>Pentapetalae</taxon>
        <taxon>rosids</taxon>
        <taxon>fabids</taxon>
        <taxon>Fagales</taxon>
        <taxon>Juglandaceae</taxon>
        <taxon>Carya</taxon>
    </lineage>
</organism>
<gene>
    <name evidence="2" type="ORF">CIPAW_14G000400</name>
</gene>
<dbReference type="EMBL" id="CM031822">
    <property type="protein sequence ID" value="KAG6628226.1"/>
    <property type="molecule type" value="Genomic_DNA"/>
</dbReference>
<comment type="caution">
    <text evidence="2">The sequence shown here is derived from an EMBL/GenBank/DDBJ whole genome shotgun (WGS) entry which is preliminary data.</text>
</comment>
<feature type="region of interest" description="Disordered" evidence="1">
    <location>
        <begin position="1"/>
        <end position="34"/>
    </location>
</feature>
<dbReference type="Proteomes" id="UP000811609">
    <property type="component" value="Chromosome 14"/>
</dbReference>
<evidence type="ECO:0000313" key="2">
    <source>
        <dbReference type="EMBL" id="KAG6628226.1"/>
    </source>
</evidence>
<evidence type="ECO:0000313" key="3">
    <source>
        <dbReference type="Proteomes" id="UP000811609"/>
    </source>
</evidence>
<accession>A0A8T1N940</accession>